<evidence type="ECO:0000256" key="1">
    <source>
        <dbReference type="ARBA" id="ARBA00010021"/>
    </source>
</evidence>
<organism evidence="6 7">
    <name type="scientific">Leucobacter allii</name>
    <dbReference type="NCBI Taxonomy" id="2932247"/>
    <lineage>
        <taxon>Bacteria</taxon>
        <taxon>Bacillati</taxon>
        <taxon>Actinomycetota</taxon>
        <taxon>Actinomycetes</taxon>
        <taxon>Micrococcales</taxon>
        <taxon>Microbacteriaceae</taxon>
        <taxon>Leucobacter</taxon>
    </lineage>
</organism>
<evidence type="ECO:0000256" key="2">
    <source>
        <dbReference type="SAM" id="MobiDB-lite"/>
    </source>
</evidence>
<evidence type="ECO:0000259" key="3">
    <source>
        <dbReference type="Pfam" id="PF01977"/>
    </source>
</evidence>
<feature type="domain" description="3-octaprenyl-4-hydroxybenzoate carboxy-lyase-like N-terminal" evidence="4">
    <location>
        <begin position="16"/>
        <end position="92"/>
    </location>
</feature>
<dbReference type="Pfam" id="PF20695">
    <property type="entry name" value="UbiD_N"/>
    <property type="match status" value="1"/>
</dbReference>
<dbReference type="RefSeq" id="WP_244727332.1">
    <property type="nucleotide sequence ID" value="NZ_CP095045.1"/>
</dbReference>
<dbReference type="InterPro" id="IPR002830">
    <property type="entry name" value="UbiD"/>
</dbReference>
<dbReference type="PANTHER" id="PTHR30108">
    <property type="entry name" value="3-OCTAPRENYL-4-HYDROXYBENZOATE CARBOXY-LYASE-RELATED"/>
    <property type="match status" value="1"/>
</dbReference>
<feature type="domain" description="3-octaprenyl-4-hydroxybenzoate carboxy-lyase-like C-terminal" evidence="5">
    <location>
        <begin position="308"/>
        <end position="429"/>
    </location>
</feature>
<dbReference type="Pfam" id="PF01977">
    <property type="entry name" value="UbiD"/>
    <property type="match status" value="1"/>
</dbReference>
<dbReference type="InterPro" id="IPR049381">
    <property type="entry name" value="UbiD-like_C"/>
</dbReference>
<dbReference type="SUPFAM" id="SSF143968">
    <property type="entry name" value="UbiD C-terminal domain-like"/>
    <property type="match status" value="1"/>
</dbReference>
<dbReference type="SUPFAM" id="SSF50475">
    <property type="entry name" value="FMN-binding split barrel"/>
    <property type="match status" value="1"/>
</dbReference>
<evidence type="ECO:0000313" key="7">
    <source>
        <dbReference type="Proteomes" id="UP000831786"/>
    </source>
</evidence>
<gene>
    <name evidence="6" type="ORF">MUN78_14420</name>
</gene>
<evidence type="ECO:0000313" key="6">
    <source>
        <dbReference type="EMBL" id="UOQ56844.1"/>
    </source>
</evidence>
<evidence type="ECO:0000259" key="5">
    <source>
        <dbReference type="Pfam" id="PF20696"/>
    </source>
</evidence>
<feature type="domain" description="3-octaprenyl-4-hydroxybenzoate carboxy-lyase-like Rift-related" evidence="3">
    <location>
        <begin position="106"/>
        <end position="301"/>
    </location>
</feature>
<dbReference type="InterPro" id="IPR048304">
    <property type="entry name" value="UbiD_Rift_dom"/>
</dbReference>
<dbReference type="Proteomes" id="UP000831786">
    <property type="component" value="Chromosome"/>
</dbReference>
<accession>A0ABY4FKQ4</accession>
<reference evidence="6 7" key="1">
    <citation type="submission" date="2022-04" db="EMBL/GenBank/DDBJ databases">
        <title>Leucobacter sp. isolated from rhizosphere of garlic.</title>
        <authorList>
            <person name="Won M."/>
            <person name="Lee C.-M."/>
            <person name="Woen H.-Y."/>
            <person name="Kwon S.-W."/>
        </authorList>
    </citation>
    <scope>NUCLEOTIDE SEQUENCE [LARGE SCALE GENOMIC DNA]</scope>
    <source>
        <strain evidence="6 7">H21R-40</strain>
    </source>
</reference>
<name>A0ABY4FKQ4_9MICO</name>
<dbReference type="InterPro" id="IPR049383">
    <property type="entry name" value="UbiD-like_N"/>
</dbReference>
<comment type="similarity">
    <text evidence="1">Belongs to the UbiD family.</text>
</comment>
<sequence length="467" mass="49345">MTRAGIAAAGLREELDRFAAAGLLLRVEHPVSARFEACAHAAEAGDARAVLFAEVGSAARAVAMNTTGSRALVATSLGVRPEDFAERYLEALSAPVPPEAWPAERGAPPVHEIVVEGEDIDLTTMLPVLTHHEHDGGPYITSGVVFGEHDGVRNLSYHRMQLRGPRETGIVVVQRHLHRMLEAADAADEPLPVAVAIGLDAGMLLAAATSGSAAPYGFDELGIVGGLRREPVRLVPGRTVPLQVPACAEIVIEGHILPNTRAEEGPFAEFDGSYEHGSERVFRASALTMRRGAIYQGLVSGSVPQLNIMGLPNEAVLLRAIRAAVPGVERVHVTLGGLRKFHAIVSVRTRIAGDAADAIVAAFAGHRDLKQVVVVDHDVDVFDAEAVERAVATAFQPDRGLVLLPRGRGNPVDRSLDPDGTTSRMGIDATRPVGSEPPVRARIPGRDRVRLPAGGGTAPPPELSPRG</sequence>
<evidence type="ECO:0000259" key="4">
    <source>
        <dbReference type="Pfam" id="PF20695"/>
    </source>
</evidence>
<dbReference type="EMBL" id="CP095045">
    <property type="protein sequence ID" value="UOQ56844.1"/>
    <property type="molecule type" value="Genomic_DNA"/>
</dbReference>
<feature type="compositionally biased region" description="Pro residues" evidence="2">
    <location>
        <begin position="458"/>
        <end position="467"/>
    </location>
</feature>
<dbReference type="Gene3D" id="3.40.1670.10">
    <property type="entry name" value="UbiD C-terminal domain-like"/>
    <property type="match status" value="1"/>
</dbReference>
<dbReference type="Pfam" id="PF20696">
    <property type="entry name" value="UbiD_C"/>
    <property type="match status" value="1"/>
</dbReference>
<keyword evidence="7" id="KW-1185">Reference proteome</keyword>
<protein>
    <submittedName>
        <fullName evidence="6">UbiD family decarboxylase</fullName>
    </submittedName>
</protein>
<dbReference type="PANTHER" id="PTHR30108:SF21">
    <property type="entry name" value="4-HYDROXYBENZOATE DECARBOXYLASE"/>
    <property type="match status" value="1"/>
</dbReference>
<dbReference type="NCBIfam" id="TIGR00148">
    <property type="entry name" value="UbiD family decarboxylase"/>
    <property type="match status" value="1"/>
</dbReference>
<proteinExistence type="inferred from homology"/>
<feature type="region of interest" description="Disordered" evidence="2">
    <location>
        <begin position="406"/>
        <end position="467"/>
    </location>
</feature>